<organism evidence="5 6">
    <name type="scientific">Halobellus limi</name>
    <dbReference type="NCBI Taxonomy" id="699433"/>
    <lineage>
        <taxon>Archaea</taxon>
        <taxon>Methanobacteriati</taxon>
        <taxon>Methanobacteriota</taxon>
        <taxon>Stenosarchaea group</taxon>
        <taxon>Halobacteria</taxon>
        <taxon>Halobacteriales</taxon>
        <taxon>Haloferacaceae</taxon>
        <taxon>Halobellus</taxon>
    </lineage>
</organism>
<feature type="compositionally biased region" description="Polar residues" evidence="1">
    <location>
        <begin position="288"/>
        <end position="297"/>
    </location>
</feature>
<evidence type="ECO:0000313" key="7">
    <source>
        <dbReference type="Proteomes" id="UP000296733"/>
    </source>
</evidence>
<sequence>MDPLRSFVRRRRFSTFVLLTFVLTWVPWGIVAVDLQTGRSSFVTPLILLGGFGPFLAAIVVAAAGGDIRSWLGNLVDVGAPLSVWVAAVLVPIVLYVGALVVFVVFGGGFDRAGVLPAAAIPAIAFATLIRGGLEEPGWRGLALPVLQRRIGALQASLVIGVVWALWHVPLFLMPGSSQAGTPFALYAAVVVGISVITTWLYNAAGGRTLVAIVFHTLSNAVSVTTAGGVIGDEVASQVALLAVVWTAVVLIVWRYDTDRLSPNPLPNGGLDLTPPVPGSDRAGEASETPSRTDSPE</sequence>
<protein>
    <submittedName>
        <fullName evidence="5">CAAX protease self-immunity</fullName>
    </submittedName>
    <submittedName>
        <fullName evidence="4">CPBP family intramembrane metalloprotease</fullName>
    </submittedName>
</protein>
<keyword evidence="5" id="KW-0645">Protease</keyword>
<dbReference type="PANTHER" id="PTHR35797:SF1">
    <property type="entry name" value="PROTEASE"/>
    <property type="match status" value="1"/>
</dbReference>
<feature type="transmembrane region" description="Helical" evidence="2">
    <location>
        <begin position="184"/>
        <end position="202"/>
    </location>
</feature>
<evidence type="ECO:0000256" key="2">
    <source>
        <dbReference type="SAM" id="Phobius"/>
    </source>
</evidence>
<feature type="transmembrane region" description="Helical" evidence="2">
    <location>
        <begin position="42"/>
        <end position="64"/>
    </location>
</feature>
<gene>
    <name evidence="4" type="ORF">DV707_17590</name>
    <name evidence="5" type="ORF">SAMN04488133_3428</name>
</gene>
<keyword evidence="2" id="KW-0812">Transmembrane</keyword>
<reference evidence="5 6" key="1">
    <citation type="submission" date="2016-10" db="EMBL/GenBank/DDBJ databases">
        <authorList>
            <person name="de Groot N.N."/>
        </authorList>
    </citation>
    <scope>NUCLEOTIDE SEQUENCE [LARGE SCALE GENOMIC DNA]</scope>
    <source>
        <strain evidence="5 6">CGMCC 1.10331</strain>
    </source>
</reference>
<feature type="transmembrane region" description="Helical" evidence="2">
    <location>
        <begin position="84"/>
        <end position="107"/>
    </location>
</feature>
<dbReference type="Proteomes" id="UP000296733">
    <property type="component" value="Plasmid unnamed3"/>
</dbReference>
<feature type="region of interest" description="Disordered" evidence="1">
    <location>
        <begin position="265"/>
        <end position="297"/>
    </location>
</feature>
<geneLocation type="plasmid" evidence="4">
    <name>unnamed3</name>
</geneLocation>
<keyword evidence="2" id="KW-0472">Membrane</keyword>
<name>A0A1H6CG40_9EURY</name>
<dbReference type="GO" id="GO:0006508">
    <property type="term" value="P:proteolysis"/>
    <property type="evidence" value="ECO:0007669"/>
    <property type="project" value="UniProtKB-KW"/>
</dbReference>
<keyword evidence="4" id="KW-0482">Metalloprotease</keyword>
<keyword evidence="6" id="KW-1185">Reference proteome</keyword>
<reference evidence="4 7" key="2">
    <citation type="journal article" date="2019" name="Nat. Commun.">
        <title>A new type of DNA phosphorothioation-based antiviral system in archaea.</title>
        <authorList>
            <person name="Xiong L."/>
            <person name="Liu S."/>
            <person name="Chen S."/>
            <person name="Xiao Y."/>
            <person name="Zhu B."/>
            <person name="Gao Y."/>
            <person name="Zhang Y."/>
            <person name="Chen B."/>
            <person name="Luo J."/>
            <person name="Deng Z."/>
            <person name="Chen X."/>
            <person name="Wang L."/>
            <person name="Chen S."/>
        </authorList>
    </citation>
    <scope>NUCLEOTIDE SEQUENCE [LARGE SCALE GENOMIC DNA]</scope>
    <source>
        <strain evidence="4 7">CGMCC 1.10331</strain>
        <plasmid evidence="4 7">unnamed3</plasmid>
    </source>
</reference>
<evidence type="ECO:0000256" key="1">
    <source>
        <dbReference type="SAM" id="MobiDB-lite"/>
    </source>
</evidence>
<dbReference type="EMBL" id="FNVN01000007">
    <property type="protein sequence ID" value="SEG71757.1"/>
    <property type="molecule type" value="Genomic_DNA"/>
</dbReference>
<feature type="transmembrane region" description="Helical" evidence="2">
    <location>
        <begin position="235"/>
        <end position="254"/>
    </location>
</feature>
<dbReference type="InterPro" id="IPR042150">
    <property type="entry name" value="MmRce1-like"/>
</dbReference>
<dbReference type="GO" id="GO:0008237">
    <property type="term" value="F:metallopeptidase activity"/>
    <property type="evidence" value="ECO:0007669"/>
    <property type="project" value="UniProtKB-KW"/>
</dbReference>
<dbReference type="AlphaFoldDB" id="A0A1H6CG40"/>
<dbReference type="RefSeq" id="WP_103992969.1">
    <property type="nucleotide sequence ID" value="NZ_CP031314.1"/>
</dbReference>
<evidence type="ECO:0000259" key="3">
    <source>
        <dbReference type="Pfam" id="PF02517"/>
    </source>
</evidence>
<keyword evidence="2" id="KW-1133">Transmembrane helix</keyword>
<feature type="transmembrane region" description="Helical" evidence="2">
    <location>
        <begin position="151"/>
        <end position="172"/>
    </location>
</feature>
<feature type="domain" description="CAAX prenyl protease 2/Lysostaphin resistance protein A-like" evidence="3">
    <location>
        <begin position="120"/>
        <end position="222"/>
    </location>
</feature>
<dbReference type="GO" id="GO:0080120">
    <property type="term" value="P:CAAX-box protein maturation"/>
    <property type="evidence" value="ECO:0007669"/>
    <property type="project" value="UniProtKB-ARBA"/>
</dbReference>
<feature type="transmembrane region" description="Helical" evidence="2">
    <location>
        <begin position="113"/>
        <end position="130"/>
    </location>
</feature>
<dbReference type="Proteomes" id="UP000236740">
    <property type="component" value="Unassembled WGS sequence"/>
</dbReference>
<keyword evidence="4" id="KW-0378">Hydrolase</keyword>
<dbReference type="GO" id="GO:0004175">
    <property type="term" value="F:endopeptidase activity"/>
    <property type="evidence" value="ECO:0007669"/>
    <property type="project" value="UniProtKB-ARBA"/>
</dbReference>
<evidence type="ECO:0000313" key="5">
    <source>
        <dbReference type="EMBL" id="SEG71757.1"/>
    </source>
</evidence>
<feature type="transmembrane region" description="Helical" evidence="2">
    <location>
        <begin position="209"/>
        <end position="229"/>
    </location>
</feature>
<evidence type="ECO:0000313" key="6">
    <source>
        <dbReference type="Proteomes" id="UP000236740"/>
    </source>
</evidence>
<dbReference type="KEGG" id="hlm:DV707_17590"/>
<dbReference type="EMBL" id="CP031314">
    <property type="protein sequence ID" value="QCC49548.1"/>
    <property type="molecule type" value="Genomic_DNA"/>
</dbReference>
<keyword evidence="4" id="KW-0614">Plasmid</keyword>
<dbReference type="Pfam" id="PF02517">
    <property type="entry name" value="Rce1-like"/>
    <property type="match status" value="1"/>
</dbReference>
<dbReference type="InterPro" id="IPR003675">
    <property type="entry name" value="Rce1/LyrA-like_dom"/>
</dbReference>
<dbReference type="OrthoDB" id="28575at2157"/>
<dbReference type="GeneID" id="39859938"/>
<accession>A0A1H6CG40</accession>
<evidence type="ECO:0000313" key="4">
    <source>
        <dbReference type="EMBL" id="QCC49548.1"/>
    </source>
</evidence>
<proteinExistence type="predicted"/>
<dbReference type="PANTHER" id="PTHR35797">
    <property type="entry name" value="PROTEASE-RELATED"/>
    <property type="match status" value="1"/>
</dbReference>